<dbReference type="InterPro" id="IPR008930">
    <property type="entry name" value="Terpenoid_cyclase/PrenylTrfase"/>
</dbReference>
<dbReference type="GO" id="GO:0042299">
    <property type="term" value="F:lupeol synthase activity"/>
    <property type="evidence" value="ECO:0007669"/>
    <property type="project" value="UniProtKB-ARBA"/>
</dbReference>
<evidence type="ECO:0000256" key="2">
    <source>
        <dbReference type="ARBA" id="ARBA00022737"/>
    </source>
</evidence>
<dbReference type="InterPro" id="IPR032697">
    <property type="entry name" value="SQ_cyclase_N"/>
</dbReference>
<comment type="caution">
    <text evidence="7">The sequence shown here is derived from an EMBL/GenBank/DDBJ whole genome shotgun (WGS) entry which is preliminary data.</text>
</comment>
<keyword evidence="2" id="KW-0677">Repeat</keyword>
<dbReference type="PANTHER" id="PTHR11764">
    <property type="entry name" value="TERPENE CYCLASE/MUTASE FAMILY MEMBER"/>
    <property type="match status" value="1"/>
</dbReference>
<sequence>MWKLKIAGDGEWVSSGNGNVGRQEWVFDPTAGTPEEKAAVEKTRREFKENRFKAKQSADLLMRMQLTKENSVGAIPAAVKLNGSEEITEEAISTTLRRAISFYSSIQAHDGHWPAESAGPLFFMPPLVFALYIIGSLNSVLSSEHQKEIKRYIYNHQNEDGGWGLHIEGHSTMFGSALSYICLRLLGEGPEDGEDMAVFRGRKWILDHGGLVRIPYWGKFWVSVLGLYEWSGCNPSPPEILLLPLSSPIHAGKMLCYSRLVYVPMSYLYGKRFVGPITELIQSLREELYNEPYHQINWNAARNTVAKEDLYYPHPLVQDLTWGFIHHFMEPLLTRWPFSKLRDKALRLAMEHIHYEDENSKYLCIGSVEKVLCLMACWVEDPNSDACKKHLARLPDYYWVAEDGLKMQTFGCQTWDAAFAIQAIMSSNLSHEYGPTLRKAHDFLKSAQVRENPSGDFKAMYRHISKGSWTFSTQDHGWQVSDCTAEGLKCALLYSQMPVELVGQPMEAEQLFDAVNVILSLQSKNGGFTAWEPQRAYEWLEKLMGKTEPHPGNCLHRYVECTGSVMQALAMFRKHYPTHRSKEVDAAIARGADYIEQTQNNDGSWYGCWGICYTYGTWFAVEGLVACGRSYTNSPALRKACRFLLSKQLPCGGWGESYLSSQNKVYTNLEGDKANLVQTAWALLSLIHAGQANVDSAPIEKGMKLLVNSQMDDGDFPQQELTGAFMRNCTLHYSSYRNIFPIWALGEYSSHVMGA</sequence>
<dbReference type="PANTHER" id="PTHR11764:SF19">
    <property type="entry name" value="TERPENE CYCLASE_MUTASE FAMILY MEMBER"/>
    <property type="match status" value="1"/>
</dbReference>
<name>A0AAV0R6M8_9ROSI</name>
<dbReference type="AlphaFoldDB" id="A0AAV0R6M8"/>
<dbReference type="InterPro" id="IPR018333">
    <property type="entry name" value="Squalene_cyclase"/>
</dbReference>
<dbReference type="Proteomes" id="UP001154282">
    <property type="component" value="Unassembled WGS sequence"/>
</dbReference>
<accession>A0AAV0R6M8</accession>
<evidence type="ECO:0000313" key="7">
    <source>
        <dbReference type="EMBL" id="CAI0553330.1"/>
    </source>
</evidence>
<dbReference type="GO" id="GO:0016104">
    <property type="term" value="P:triterpenoid biosynthetic process"/>
    <property type="evidence" value="ECO:0007669"/>
    <property type="project" value="InterPro"/>
</dbReference>
<gene>
    <name evidence="7" type="ORF">LITE_LOCUS46804</name>
</gene>
<evidence type="ECO:0000313" key="8">
    <source>
        <dbReference type="Proteomes" id="UP001154282"/>
    </source>
</evidence>
<comment type="similarity">
    <text evidence="1 4">Belongs to the terpene cyclase/mutase family.</text>
</comment>
<keyword evidence="3 4" id="KW-0413">Isomerase</keyword>
<protein>
    <recommendedName>
        <fullName evidence="4">Terpene cyclase/mutase family member</fullName>
        <ecNumber evidence="4">5.4.99.-</ecNumber>
    </recommendedName>
</protein>
<evidence type="ECO:0000256" key="3">
    <source>
        <dbReference type="ARBA" id="ARBA00023235"/>
    </source>
</evidence>
<dbReference type="InterPro" id="IPR032696">
    <property type="entry name" value="SQ_cyclase_C"/>
</dbReference>
<dbReference type="SFLD" id="SFLDG01016">
    <property type="entry name" value="Prenyltransferase_Like_2"/>
    <property type="match status" value="1"/>
</dbReference>
<dbReference type="GO" id="GO:0005811">
    <property type="term" value="C:lipid droplet"/>
    <property type="evidence" value="ECO:0007669"/>
    <property type="project" value="InterPro"/>
</dbReference>
<feature type="domain" description="Squalene cyclase C-terminal" evidence="5">
    <location>
        <begin position="414"/>
        <end position="749"/>
    </location>
</feature>
<dbReference type="FunFam" id="1.50.10.20:FF:000011">
    <property type="entry name" value="Terpene cyclase/mutase family member"/>
    <property type="match status" value="1"/>
</dbReference>
<feature type="domain" description="Squalene cyclase N-terminal" evidence="6">
    <location>
        <begin position="97"/>
        <end position="362"/>
    </location>
</feature>
<dbReference type="NCBIfam" id="TIGR01787">
    <property type="entry name" value="squalene_cyclas"/>
    <property type="match status" value="1"/>
</dbReference>
<dbReference type="PROSITE" id="PS01074">
    <property type="entry name" value="TERPENE_SYNTHASES"/>
    <property type="match status" value="1"/>
</dbReference>
<keyword evidence="8" id="KW-1185">Reference proteome</keyword>
<dbReference type="Pfam" id="PF13243">
    <property type="entry name" value="SQHop_cyclase_C"/>
    <property type="match status" value="1"/>
</dbReference>
<dbReference type="EC" id="5.4.99.-" evidence="4"/>
<organism evidence="7 8">
    <name type="scientific">Linum tenue</name>
    <dbReference type="NCBI Taxonomy" id="586396"/>
    <lineage>
        <taxon>Eukaryota</taxon>
        <taxon>Viridiplantae</taxon>
        <taxon>Streptophyta</taxon>
        <taxon>Embryophyta</taxon>
        <taxon>Tracheophyta</taxon>
        <taxon>Spermatophyta</taxon>
        <taxon>Magnoliopsida</taxon>
        <taxon>eudicotyledons</taxon>
        <taxon>Gunneridae</taxon>
        <taxon>Pentapetalae</taxon>
        <taxon>rosids</taxon>
        <taxon>fabids</taxon>
        <taxon>Malpighiales</taxon>
        <taxon>Linaceae</taxon>
        <taxon>Linum</taxon>
    </lineage>
</organism>
<dbReference type="SUPFAM" id="SSF48239">
    <property type="entry name" value="Terpenoid cyclases/Protein prenyltransferases"/>
    <property type="match status" value="2"/>
</dbReference>
<evidence type="ECO:0000259" key="6">
    <source>
        <dbReference type="Pfam" id="PF13249"/>
    </source>
</evidence>
<dbReference type="EMBL" id="CAMGYJ010000010">
    <property type="protein sequence ID" value="CAI0553330.1"/>
    <property type="molecule type" value="Genomic_DNA"/>
</dbReference>
<evidence type="ECO:0000256" key="1">
    <source>
        <dbReference type="ARBA" id="ARBA00009755"/>
    </source>
</evidence>
<proteinExistence type="inferred from homology"/>
<evidence type="ECO:0000256" key="4">
    <source>
        <dbReference type="RuleBase" id="RU362003"/>
    </source>
</evidence>
<dbReference type="CDD" id="cd02892">
    <property type="entry name" value="SQCY_1"/>
    <property type="match status" value="1"/>
</dbReference>
<dbReference type="InterPro" id="IPR002365">
    <property type="entry name" value="Terpene_synthase_CS"/>
</dbReference>
<dbReference type="Pfam" id="PF13249">
    <property type="entry name" value="SQHop_cyclase_N"/>
    <property type="match status" value="1"/>
</dbReference>
<reference evidence="7" key="1">
    <citation type="submission" date="2022-08" db="EMBL/GenBank/DDBJ databases">
        <authorList>
            <person name="Gutierrez-Valencia J."/>
        </authorList>
    </citation>
    <scope>NUCLEOTIDE SEQUENCE</scope>
</reference>
<evidence type="ECO:0000259" key="5">
    <source>
        <dbReference type="Pfam" id="PF13243"/>
    </source>
</evidence>
<dbReference type="Gene3D" id="1.50.10.20">
    <property type="match status" value="2"/>
</dbReference>
<dbReference type="FunFam" id="1.50.10.20:FF:000044">
    <property type="entry name" value="Lupeol synthase"/>
    <property type="match status" value="1"/>
</dbReference>